<dbReference type="AlphaFoldDB" id="A0A0Z8JSK9"/>
<dbReference type="EMBL" id="JAWWZK010000253">
    <property type="protein sequence ID" value="MDX5039014.1"/>
    <property type="molecule type" value="Genomic_DNA"/>
</dbReference>
<gene>
    <name evidence="1" type="ORF">ERS132370_00637</name>
    <name evidence="2" type="ORF">SHY70_12210</name>
</gene>
<sequence>MGNNIEACIRRIRKSVQNDTSDEGIILFRKTFVHTEELLNNNRIDEAIKFLEDERELLSKYPKTTSELQILLNLLDTRRKNM</sequence>
<dbReference type="RefSeq" id="WP_024389154.1">
    <property type="nucleotide sequence ID" value="NZ_CEJO01000008.1"/>
</dbReference>
<dbReference type="Proteomes" id="UP000072933">
    <property type="component" value="Unassembled WGS sequence"/>
</dbReference>
<reference evidence="2" key="2">
    <citation type="submission" date="2023-11" db="EMBL/GenBank/DDBJ databases">
        <title>Antimicrobial resistance in invasive Streptococcus suis isolated in Spain and the associated genetic mechanisms.</title>
        <authorList>
            <person name="Uruen C."/>
            <person name="Arenas J.A."/>
        </authorList>
    </citation>
    <scope>NUCLEOTIDE SEQUENCE</scope>
    <source>
        <strain evidence="2">Ss_70</strain>
    </source>
</reference>
<accession>A0A0Z8JSK9</accession>
<reference evidence="1 3" key="1">
    <citation type="submission" date="2016-02" db="EMBL/GenBank/DDBJ databases">
        <authorList>
            <consortium name="Pathogen Informatics"/>
        </authorList>
    </citation>
    <scope>NUCLEOTIDE SEQUENCE [LARGE SCALE GENOMIC DNA]</scope>
    <source>
        <strain evidence="1 3">LSS8</strain>
    </source>
</reference>
<dbReference type="EMBL" id="FIID01000005">
    <property type="protein sequence ID" value="CYV59279.1"/>
    <property type="molecule type" value="Genomic_DNA"/>
</dbReference>
<evidence type="ECO:0000313" key="2">
    <source>
        <dbReference type="EMBL" id="MDX5039014.1"/>
    </source>
</evidence>
<evidence type="ECO:0000313" key="1">
    <source>
        <dbReference type="EMBL" id="CYV59279.1"/>
    </source>
</evidence>
<dbReference type="Proteomes" id="UP001270004">
    <property type="component" value="Unassembled WGS sequence"/>
</dbReference>
<organism evidence="1 3">
    <name type="scientific">Streptococcus suis</name>
    <dbReference type="NCBI Taxonomy" id="1307"/>
    <lineage>
        <taxon>Bacteria</taxon>
        <taxon>Bacillati</taxon>
        <taxon>Bacillota</taxon>
        <taxon>Bacilli</taxon>
        <taxon>Lactobacillales</taxon>
        <taxon>Streptococcaceae</taxon>
        <taxon>Streptococcus</taxon>
    </lineage>
</organism>
<proteinExistence type="predicted"/>
<evidence type="ECO:0000313" key="3">
    <source>
        <dbReference type="Proteomes" id="UP000072933"/>
    </source>
</evidence>
<protein>
    <submittedName>
        <fullName evidence="1">Uncharacterized protein</fullName>
    </submittedName>
</protein>
<name>A0A0Z8JSK9_STRSU</name>